<feature type="active site" description="Nucleophile" evidence="8">
    <location>
        <position position="128"/>
    </location>
</feature>
<dbReference type="PIRSF" id="PIRSF005539">
    <property type="entry name" value="Pept_S33_TRI_F1"/>
    <property type="match status" value="1"/>
</dbReference>
<name>A0A1B4Z9A5_9ACTN</name>
<reference evidence="10" key="1">
    <citation type="journal article" date="2016" name="Biosci. Biotechnol. Biochem.">
        <title>Identification of the Fluvirucin B2 (Sch 38518) Biosynthetic Gene Cluster from Actinomadura fulva subsp. indica ATCC 53714: substrate Specificity of the ?-Amino Acid Selective Adenylating Enzyme FlvN.</title>
        <authorList>
            <person name="Miyanaga A."/>
            <person name="Hayakawa Y."/>
            <person name="Numakura M."/>
            <person name="Hashimoto J."/>
            <person name="Teruya K."/>
            <person name="Hirano T."/>
            <person name="Shin-ya K."/>
            <person name="Kudo F."/>
            <person name="Eguchi T."/>
        </authorList>
    </citation>
    <scope>NUCLEOTIDE SEQUENCE</scope>
    <source>
        <strain evidence="10">ATCC 53714</strain>
    </source>
</reference>
<evidence type="ECO:0000256" key="4">
    <source>
        <dbReference type="ARBA" id="ARBA00021843"/>
    </source>
</evidence>
<evidence type="ECO:0000256" key="8">
    <source>
        <dbReference type="PIRSR" id="PIRSR005539-1"/>
    </source>
</evidence>
<evidence type="ECO:0000256" key="7">
    <source>
        <dbReference type="PIRNR" id="PIRNR005539"/>
    </source>
</evidence>
<dbReference type="InterPro" id="IPR005945">
    <property type="entry name" value="Pro_imino_pep"/>
</dbReference>
<sequence>MAQDVGRRLRADRDEVVDLARAPSARGTLPFGDHVTWYRVTGTPGKGKPAVVALHGGPGGTHDYLLPLADLADGGWPVVHYDQLGNGGSSHLDDADPGFWTPELFDDELVNLLNGLRIADDYVLFGHSWGGLLAAKHASRRPPGLRGLVIANSPASYPEWRKELKILRDLLPSGVNDTLLAHEAAGTTDTREYFDAMMVFYNRHVIRMRPWPREFMATFMDTLSNPTVYHAMNGPCEFHVIGTLKDWSVTDLLPDITAPTLVISGRHDEVTQDSLRPFLELVPQARVKVFENSSHSPHLEEPELFRKAMIEFLMELR</sequence>
<dbReference type="Gene3D" id="3.40.50.1820">
    <property type="entry name" value="alpha/beta hydrolase"/>
    <property type="match status" value="1"/>
</dbReference>
<feature type="active site" description="Proton donor" evidence="8">
    <location>
        <position position="295"/>
    </location>
</feature>
<dbReference type="PRINTS" id="PR00793">
    <property type="entry name" value="PROAMNOPTASE"/>
</dbReference>
<feature type="domain" description="AB hydrolase-1" evidence="9">
    <location>
        <begin position="49"/>
        <end position="302"/>
    </location>
</feature>
<dbReference type="InterPro" id="IPR050266">
    <property type="entry name" value="AB_hydrolase_sf"/>
</dbReference>
<evidence type="ECO:0000256" key="3">
    <source>
        <dbReference type="ARBA" id="ARBA00012568"/>
    </source>
</evidence>
<dbReference type="PANTHER" id="PTHR43798">
    <property type="entry name" value="MONOACYLGLYCEROL LIPASE"/>
    <property type="match status" value="1"/>
</dbReference>
<dbReference type="NCBIfam" id="TIGR01250">
    <property type="entry name" value="pro_imino_pep_2"/>
    <property type="match status" value="1"/>
</dbReference>
<evidence type="ECO:0000256" key="2">
    <source>
        <dbReference type="ARBA" id="ARBA00010088"/>
    </source>
</evidence>
<dbReference type="InterPro" id="IPR029058">
    <property type="entry name" value="AB_hydrolase_fold"/>
</dbReference>
<evidence type="ECO:0000256" key="6">
    <source>
        <dbReference type="ARBA" id="ARBA00029605"/>
    </source>
</evidence>
<keyword evidence="5 7" id="KW-0378">Hydrolase</keyword>
<dbReference type="SUPFAM" id="SSF53474">
    <property type="entry name" value="alpha/beta-Hydrolases"/>
    <property type="match status" value="1"/>
</dbReference>
<dbReference type="GO" id="GO:0006508">
    <property type="term" value="P:proteolysis"/>
    <property type="evidence" value="ECO:0007669"/>
    <property type="project" value="InterPro"/>
</dbReference>
<evidence type="ECO:0000256" key="1">
    <source>
        <dbReference type="ARBA" id="ARBA00001585"/>
    </source>
</evidence>
<organism evidence="10">
    <name type="scientific">Actinomadura fulva subsp. indica</name>
    <dbReference type="NCBI Taxonomy" id="1752060"/>
    <lineage>
        <taxon>Bacteria</taxon>
        <taxon>Bacillati</taxon>
        <taxon>Actinomycetota</taxon>
        <taxon>Actinomycetes</taxon>
        <taxon>Streptosporangiales</taxon>
        <taxon>Thermomonosporaceae</taxon>
        <taxon>Actinomadura</taxon>
    </lineage>
</organism>
<evidence type="ECO:0000313" key="10">
    <source>
        <dbReference type="EMBL" id="BAV56008.1"/>
    </source>
</evidence>
<accession>A0A1B4Z9A5</accession>
<protein>
    <recommendedName>
        <fullName evidence="4">Proline iminopeptidase</fullName>
        <ecNumber evidence="3">3.4.11.5</ecNumber>
    </recommendedName>
    <alternativeName>
        <fullName evidence="6">Prolyl aminopeptidase</fullName>
    </alternativeName>
</protein>
<dbReference type="GO" id="GO:0004177">
    <property type="term" value="F:aminopeptidase activity"/>
    <property type="evidence" value="ECO:0007669"/>
    <property type="project" value="UniProtKB-EC"/>
</dbReference>
<evidence type="ECO:0000259" key="9">
    <source>
        <dbReference type="Pfam" id="PF00561"/>
    </source>
</evidence>
<proteinExistence type="inferred from homology"/>
<dbReference type="EC" id="3.4.11.5" evidence="3"/>
<dbReference type="GO" id="GO:0016020">
    <property type="term" value="C:membrane"/>
    <property type="evidence" value="ECO:0007669"/>
    <property type="project" value="TreeGrafter"/>
</dbReference>
<comment type="catalytic activity">
    <reaction evidence="1">
        <text>Release of N-terminal proline from a peptide.</text>
        <dbReference type="EC" id="3.4.11.5"/>
    </reaction>
</comment>
<evidence type="ECO:0000256" key="5">
    <source>
        <dbReference type="ARBA" id="ARBA00022801"/>
    </source>
</evidence>
<dbReference type="PANTHER" id="PTHR43798:SF33">
    <property type="entry name" value="HYDROLASE, PUTATIVE (AFU_ORTHOLOGUE AFUA_2G14860)-RELATED"/>
    <property type="match status" value="1"/>
</dbReference>
<feature type="active site" evidence="8">
    <location>
        <position position="268"/>
    </location>
</feature>
<dbReference type="Pfam" id="PF00561">
    <property type="entry name" value="Abhydrolase_1"/>
    <property type="match status" value="1"/>
</dbReference>
<dbReference type="AlphaFoldDB" id="A0A1B4Z9A5"/>
<dbReference type="InterPro" id="IPR002410">
    <property type="entry name" value="Peptidase_S33"/>
</dbReference>
<comment type="similarity">
    <text evidence="2 7">Belongs to the peptidase S33 family.</text>
</comment>
<dbReference type="InterPro" id="IPR000073">
    <property type="entry name" value="AB_hydrolase_1"/>
</dbReference>
<dbReference type="EMBL" id="LC095592">
    <property type="protein sequence ID" value="BAV56008.1"/>
    <property type="molecule type" value="Genomic_DNA"/>
</dbReference>
<gene>
    <name evidence="10" type="primary">flvJ</name>
</gene>